<dbReference type="RefSeq" id="WP_378252804.1">
    <property type="nucleotide sequence ID" value="NZ_JBHSIT010000002.1"/>
</dbReference>
<evidence type="ECO:0000256" key="5">
    <source>
        <dbReference type="SAM" id="Phobius"/>
    </source>
</evidence>
<comment type="subcellular location">
    <subcellularLocation>
        <location evidence="1">Membrane</location>
        <topology evidence="1">Multi-pass membrane protein</topology>
    </subcellularLocation>
</comment>
<dbReference type="EMBL" id="JBHSIT010000002">
    <property type="protein sequence ID" value="MFC4907063.1"/>
    <property type="molecule type" value="Genomic_DNA"/>
</dbReference>
<dbReference type="Proteomes" id="UP001595872">
    <property type="component" value="Unassembled WGS sequence"/>
</dbReference>
<keyword evidence="4 5" id="KW-0472">Membrane</keyword>
<comment type="caution">
    <text evidence="6">The sequence shown here is derived from an EMBL/GenBank/DDBJ whole genome shotgun (WGS) entry which is preliminary data.</text>
</comment>
<organism evidence="6 7">
    <name type="scientific">Actinomadura gamaensis</name>
    <dbReference type="NCBI Taxonomy" id="1763541"/>
    <lineage>
        <taxon>Bacteria</taxon>
        <taxon>Bacillati</taxon>
        <taxon>Actinomycetota</taxon>
        <taxon>Actinomycetes</taxon>
        <taxon>Streptosporangiales</taxon>
        <taxon>Thermomonosporaceae</taxon>
        <taxon>Actinomadura</taxon>
    </lineage>
</organism>
<feature type="transmembrane region" description="Helical" evidence="5">
    <location>
        <begin position="96"/>
        <end position="118"/>
    </location>
</feature>
<protein>
    <submittedName>
        <fullName evidence="6">DoxX family membrane protein</fullName>
    </submittedName>
</protein>
<dbReference type="InterPro" id="IPR032808">
    <property type="entry name" value="DoxX"/>
</dbReference>
<gene>
    <name evidence="6" type="ORF">ACFPCY_07015</name>
</gene>
<evidence type="ECO:0000313" key="7">
    <source>
        <dbReference type="Proteomes" id="UP001595872"/>
    </source>
</evidence>
<proteinExistence type="predicted"/>
<reference evidence="7" key="1">
    <citation type="journal article" date="2019" name="Int. J. Syst. Evol. Microbiol.">
        <title>The Global Catalogue of Microorganisms (GCM) 10K type strain sequencing project: providing services to taxonomists for standard genome sequencing and annotation.</title>
        <authorList>
            <consortium name="The Broad Institute Genomics Platform"/>
            <consortium name="The Broad Institute Genome Sequencing Center for Infectious Disease"/>
            <person name="Wu L."/>
            <person name="Ma J."/>
        </authorList>
    </citation>
    <scope>NUCLEOTIDE SEQUENCE [LARGE SCALE GENOMIC DNA]</scope>
    <source>
        <strain evidence="7">KLKA75</strain>
    </source>
</reference>
<sequence>MTVSEQGRAQHAHRVHLPDLHALTPGRVVESTSARYVWALARLSLGWVFLWAFLDKTFGLGHETKHAQAWIHGGSPTKAFLKFGAKGPFKGFYHDIAGAAWADWLFMIGLAAIGVALILGVCIRIAAVAGAVLLVMMWSVVLPPANNPFMDDHLIYAILLIGLAFVSAGDAVGLGRWWGSTPLVRKLPVLK</sequence>
<keyword evidence="2 5" id="KW-0812">Transmembrane</keyword>
<keyword evidence="7" id="KW-1185">Reference proteome</keyword>
<evidence type="ECO:0000256" key="4">
    <source>
        <dbReference type="ARBA" id="ARBA00023136"/>
    </source>
</evidence>
<accession>A0ABV9TUF0</accession>
<name>A0ABV9TUF0_9ACTN</name>
<keyword evidence="3 5" id="KW-1133">Transmembrane helix</keyword>
<dbReference type="Pfam" id="PF07681">
    <property type="entry name" value="DoxX"/>
    <property type="match status" value="1"/>
</dbReference>
<evidence type="ECO:0000313" key="6">
    <source>
        <dbReference type="EMBL" id="MFC4907063.1"/>
    </source>
</evidence>
<evidence type="ECO:0000256" key="2">
    <source>
        <dbReference type="ARBA" id="ARBA00022692"/>
    </source>
</evidence>
<feature type="transmembrane region" description="Helical" evidence="5">
    <location>
        <begin position="154"/>
        <end position="178"/>
    </location>
</feature>
<evidence type="ECO:0000256" key="1">
    <source>
        <dbReference type="ARBA" id="ARBA00004141"/>
    </source>
</evidence>
<feature type="transmembrane region" description="Helical" evidence="5">
    <location>
        <begin position="36"/>
        <end position="54"/>
    </location>
</feature>
<feature type="transmembrane region" description="Helical" evidence="5">
    <location>
        <begin position="125"/>
        <end position="142"/>
    </location>
</feature>
<evidence type="ECO:0000256" key="3">
    <source>
        <dbReference type="ARBA" id="ARBA00022989"/>
    </source>
</evidence>